<gene>
    <name evidence="1" type="ORF">O6H91_07G027200</name>
</gene>
<proteinExistence type="predicted"/>
<dbReference type="EMBL" id="CM055098">
    <property type="protein sequence ID" value="KAJ7548790.1"/>
    <property type="molecule type" value="Genomic_DNA"/>
</dbReference>
<protein>
    <submittedName>
        <fullName evidence="1">Uncharacterized protein</fullName>
    </submittedName>
</protein>
<evidence type="ECO:0000313" key="2">
    <source>
        <dbReference type="Proteomes" id="UP001162992"/>
    </source>
</evidence>
<reference evidence="2" key="1">
    <citation type="journal article" date="2024" name="Proc. Natl. Acad. Sci. U.S.A.">
        <title>Extraordinary preservation of gene collinearity over three hundred million years revealed in homosporous lycophytes.</title>
        <authorList>
            <person name="Li C."/>
            <person name="Wickell D."/>
            <person name="Kuo L.Y."/>
            <person name="Chen X."/>
            <person name="Nie B."/>
            <person name="Liao X."/>
            <person name="Peng D."/>
            <person name="Ji J."/>
            <person name="Jenkins J."/>
            <person name="Williams M."/>
            <person name="Shu S."/>
            <person name="Plott C."/>
            <person name="Barry K."/>
            <person name="Rajasekar S."/>
            <person name="Grimwood J."/>
            <person name="Han X."/>
            <person name="Sun S."/>
            <person name="Hou Z."/>
            <person name="He W."/>
            <person name="Dai G."/>
            <person name="Sun C."/>
            <person name="Schmutz J."/>
            <person name="Leebens-Mack J.H."/>
            <person name="Li F.W."/>
            <person name="Wang L."/>
        </authorList>
    </citation>
    <scope>NUCLEOTIDE SEQUENCE [LARGE SCALE GENOMIC DNA]</scope>
    <source>
        <strain evidence="2">cv. PW_Plant_1</strain>
    </source>
</reference>
<sequence>MKEYYQLFDGILSLPLEIPGSTYAKAVQARGRILKRLTQVIDSRKSLEEDDHKDLLATVSSTEMQPEDRMSNEQIMDYFLGLLSAGHVSTATAVLFAIAFLTDSPKALN</sequence>
<comment type="caution">
    <text evidence="1">The sequence shown here is derived from an EMBL/GenBank/DDBJ whole genome shotgun (WGS) entry which is preliminary data.</text>
</comment>
<dbReference type="Proteomes" id="UP001162992">
    <property type="component" value="Chromosome 7"/>
</dbReference>
<accession>A0ACC2D3C8</accession>
<keyword evidence="2" id="KW-1185">Reference proteome</keyword>
<name>A0ACC2D3C8_DIPCM</name>
<organism evidence="1 2">
    <name type="scientific">Diphasiastrum complanatum</name>
    <name type="common">Issler's clubmoss</name>
    <name type="synonym">Lycopodium complanatum</name>
    <dbReference type="NCBI Taxonomy" id="34168"/>
    <lineage>
        <taxon>Eukaryota</taxon>
        <taxon>Viridiplantae</taxon>
        <taxon>Streptophyta</taxon>
        <taxon>Embryophyta</taxon>
        <taxon>Tracheophyta</taxon>
        <taxon>Lycopodiopsida</taxon>
        <taxon>Lycopodiales</taxon>
        <taxon>Lycopodiaceae</taxon>
        <taxon>Lycopodioideae</taxon>
        <taxon>Diphasiastrum</taxon>
    </lineage>
</organism>
<evidence type="ECO:0000313" key="1">
    <source>
        <dbReference type="EMBL" id="KAJ7548790.1"/>
    </source>
</evidence>